<reference evidence="1 2" key="1">
    <citation type="submission" date="2018-11" db="EMBL/GenBank/DDBJ databases">
        <authorList>
            <consortium name="Pathogen Informatics"/>
        </authorList>
    </citation>
    <scope>NUCLEOTIDE SEQUENCE [LARGE SCALE GENOMIC DNA]</scope>
    <source>
        <strain evidence="1 2">Zambia</strain>
    </source>
</reference>
<name>A0A183LIT2_9TREM</name>
<dbReference type="SUPFAM" id="SSF50156">
    <property type="entry name" value="PDZ domain-like"/>
    <property type="match status" value="1"/>
</dbReference>
<evidence type="ECO:0000313" key="1">
    <source>
        <dbReference type="EMBL" id="VDO58907.1"/>
    </source>
</evidence>
<sequence length="53" mass="6164">MILPKSPAQLAGLKVGDRLIRVNELETDQMLLDELLNYIRKSIGPLYLYYQTR</sequence>
<dbReference type="EMBL" id="UZAI01001098">
    <property type="protein sequence ID" value="VDO58907.1"/>
    <property type="molecule type" value="Genomic_DNA"/>
</dbReference>
<dbReference type="STRING" id="48269.A0A183LIT2"/>
<dbReference type="InterPro" id="IPR036034">
    <property type="entry name" value="PDZ_sf"/>
</dbReference>
<dbReference type="InterPro" id="IPR001478">
    <property type="entry name" value="PDZ"/>
</dbReference>
<dbReference type="InterPro" id="IPR041489">
    <property type="entry name" value="PDZ_6"/>
</dbReference>
<dbReference type="Proteomes" id="UP000277204">
    <property type="component" value="Unassembled WGS sequence"/>
</dbReference>
<dbReference type="AlphaFoldDB" id="A0A183LIT2"/>
<dbReference type="Gene3D" id="2.30.42.10">
    <property type="match status" value="1"/>
</dbReference>
<organism evidence="1 2">
    <name type="scientific">Schistosoma margrebowiei</name>
    <dbReference type="NCBI Taxonomy" id="48269"/>
    <lineage>
        <taxon>Eukaryota</taxon>
        <taxon>Metazoa</taxon>
        <taxon>Spiralia</taxon>
        <taxon>Lophotrochozoa</taxon>
        <taxon>Platyhelminthes</taxon>
        <taxon>Trematoda</taxon>
        <taxon>Digenea</taxon>
        <taxon>Strigeidida</taxon>
        <taxon>Schistosomatoidea</taxon>
        <taxon>Schistosomatidae</taxon>
        <taxon>Schistosoma</taxon>
    </lineage>
</organism>
<keyword evidence="2" id="KW-1185">Reference proteome</keyword>
<gene>
    <name evidence="1" type="ORF">SMRZ_LOCUS3707</name>
</gene>
<proteinExistence type="predicted"/>
<protein>
    <submittedName>
        <fullName evidence="1">Uncharacterized protein</fullName>
    </submittedName>
</protein>
<dbReference type="PROSITE" id="PS50106">
    <property type="entry name" value="PDZ"/>
    <property type="match status" value="1"/>
</dbReference>
<evidence type="ECO:0000313" key="2">
    <source>
        <dbReference type="Proteomes" id="UP000277204"/>
    </source>
</evidence>
<dbReference type="Pfam" id="PF17820">
    <property type="entry name" value="PDZ_6"/>
    <property type="match status" value="1"/>
</dbReference>
<accession>A0A183LIT2</accession>